<proteinExistence type="evidence at transcript level"/>
<reference evidence="1" key="1">
    <citation type="journal article" date="2009" name="Plant Mol. Biol.">
        <title>Insights into corn genes derived from large-scale cDNA sequencing.</title>
        <authorList>
            <person name="Alexandrov N.N."/>
            <person name="Brover V.V."/>
            <person name="Freidin S."/>
            <person name="Troukhan M.E."/>
            <person name="Tatarinova T.V."/>
            <person name="Zhang H."/>
            <person name="Swaller T.J."/>
            <person name="Lu Y.P."/>
            <person name="Bouck J."/>
            <person name="Flavell R.B."/>
            <person name="Feldmann K.A."/>
        </authorList>
    </citation>
    <scope>NUCLEOTIDE SEQUENCE</scope>
</reference>
<sequence>MPAKQGGSGEPPGSTSLLVEVIAIRLLDVVCIVVLHLSVILLLGVACGLPDDNQVAVGLPDLIQLSDDQSETKGSVINHPLTSRGLWPGQGKGTRGGVIREGARDWRGPQHLVLEVGLGHGEEDLVLLGGGRHGEQRGRRDQRRRWPLPHQRRELQHLCSLLLPPQARSFVLVWGDEWPVEQSGRTPERLWPVAEALN</sequence>
<name>B6U4V2_MAIZE</name>
<protein>
    <submittedName>
        <fullName evidence="1">Uncharacterized protein</fullName>
    </submittedName>
</protein>
<evidence type="ECO:0000313" key="1">
    <source>
        <dbReference type="EMBL" id="ACG44385.1"/>
    </source>
</evidence>
<accession>B6U4V2</accession>
<organism evidence="1">
    <name type="scientific">Zea mays</name>
    <name type="common">Maize</name>
    <dbReference type="NCBI Taxonomy" id="4577"/>
    <lineage>
        <taxon>Eukaryota</taxon>
        <taxon>Viridiplantae</taxon>
        <taxon>Streptophyta</taxon>
        <taxon>Embryophyta</taxon>
        <taxon>Tracheophyta</taxon>
        <taxon>Spermatophyta</taxon>
        <taxon>Magnoliopsida</taxon>
        <taxon>Liliopsida</taxon>
        <taxon>Poales</taxon>
        <taxon>Poaceae</taxon>
        <taxon>PACMAD clade</taxon>
        <taxon>Panicoideae</taxon>
        <taxon>Andropogonodae</taxon>
        <taxon>Andropogoneae</taxon>
        <taxon>Tripsacinae</taxon>
        <taxon>Zea</taxon>
    </lineage>
</organism>
<dbReference type="EMBL" id="EU972267">
    <property type="protein sequence ID" value="ACG44385.1"/>
    <property type="molecule type" value="mRNA"/>
</dbReference>
<dbReference type="AlphaFoldDB" id="B6U4V2"/>